<dbReference type="PANTHER" id="PTHR11911:SF111">
    <property type="entry name" value="INOSINE-5'-MONOPHOSPHATE DEHYDROGENASE"/>
    <property type="match status" value="1"/>
</dbReference>
<dbReference type="CDD" id="cd04601">
    <property type="entry name" value="CBS_pair_IMPDH"/>
    <property type="match status" value="1"/>
</dbReference>
<feature type="binding site" description="in other chain" evidence="13 17">
    <location>
        <position position="301"/>
    </location>
    <ligand>
        <name>K(+)</name>
        <dbReference type="ChEBI" id="CHEBI:29103"/>
        <note>ligand shared between two tetrameric partners</note>
    </ligand>
</feature>
<feature type="binding site" evidence="13">
    <location>
        <position position="469"/>
    </location>
    <ligand>
        <name>K(+)</name>
        <dbReference type="ChEBI" id="CHEBI:29103"/>
        <note>ligand shared between two tetrameric partners</note>
    </ligand>
</feature>
<dbReference type="GO" id="GO:0046872">
    <property type="term" value="F:metal ion binding"/>
    <property type="evidence" value="ECO:0007669"/>
    <property type="project" value="UniProtKB-UniRule"/>
</dbReference>
<gene>
    <name evidence="13 22" type="primary">guaB</name>
    <name evidence="22" type="ORF">E2980_17590</name>
</gene>
<feature type="domain" description="CBS" evidence="21">
    <location>
        <begin position="95"/>
        <end position="151"/>
    </location>
</feature>
<comment type="cofactor">
    <cofactor evidence="1 13">
        <name>K(+)</name>
        <dbReference type="ChEBI" id="CHEBI:29103"/>
    </cofactor>
</comment>
<dbReference type="UniPathway" id="UPA00601">
    <property type="reaction ID" value="UER00295"/>
</dbReference>
<dbReference type="AlphaFoldDB" id="A0A4Y8LTA7"/>
<evidence type="ECO:0000259" key="21">
    <source>
        <dbReference type="PROSITE" id="PS51371"/>
    </source>
</evidence>
<dbReference type="InterPro" id="IPR046342">
    <property type="entry name" value="CBS_dom_sf"/>
</dbReference>
<feature type="binding site" evidence="13">
    <location>
        <position position="470"/>
    </location>
    <ligand>
        <name>K(+)</name>
        <dbReference type="ChEBI" id="CHEBI:29103"/>
        <note>ligand shared between two tetrameric partners</note>
    </ligand>
</feature>
<feature type="active site" description="Thioimidate intermediate" evidence="13 14">
    <location>
        <position position="306"/>
    </location>
</feature>
<evidence type="ECO:0000256" key="7">
    <source>
        <dbReference type="ARBA" id="ARBA00022755"/>
    </source>
</evidence>
<keyword evidence="7 13" id="KW-0658">Purine biosynthesis</keyword>
<feature type="binding site" evidence="16">
    <location>
        <begin position="249"/>
        <end position="251"/>
    </location>
    <ligand>
        <name>NAD(+)</name>
        <dbReference type="ChEBI" id="CHEBI:57540"/>
    </ligand>
</feature>
<keyword evidence="10 13" id="KW-0520">NAD</keyword>
<evidence type="ECO:0000256" key="2">
    <source>
        <dbReference type="ARBA" id="ARBA00005502"/>
    </source>
</evidence>
<evidence type="ECO:0000256" key="9">
    <source>
        <dbReference type="ARBA" id="ARBA00023002"/>
    </source>
</evidence>
<dbReference type="HAMAP" id="MF_01964">
    <property type="entry name" value="IMPDH"/>
    <property type="match status" value="1"/>
</dbReference>
<keyword evidence="4 13" id="KW-0479">Metal-binding</keyword>
<dbReference type="OrthoDB" id="9805398at2"/>
<dbReference type="RefSeq" id="WP_135153552.1">
    <property type="nucleotide sequence ID" value="NZ_SOMN01000029.1"/>
</dbReference>
<dbReference type="EMBL" id="SOMN01000029">
    <property type="protein sequence ID" value="TFE24020.1"/>
    <property type="molecule type" value="Genomic_DNA"/>
</dbReference>
<feature type="binding site" evidence="13 16">
    <location>
        <begin position="299"/>
        <end position="301"/>
    </location>
    <ligand>
        <name>NAD(+)</name>
        <dbReference type="ChEBI" id="CHEBI:57540"/>
    </ligand>
</feature>
<evidence type="ECO:0000256" key="8">
    <source>
        <dbReference type="ARBA" id="ARBA00022958"/>
    </source>
</evidence>
<evidence type="ECO:0000313" key="22">
    <source>
        <dbReference type="EMBL" id="TFE24020.1"/>
    </source>
</evidence>
<comment type="catalytic activity">
    <reaction evidence="12 13 20">
        <text>IMP + NAD(+) + H2O = XMP + NADH + H(+)</text>
        <dbReference type="Rhea" id="RHEA:11708"/>
        <dbReference type="ChEBI" id="CHEBI:15377"/>
        <dbReference type="ChEBI" id="CHEBI:15378"/>
        <dbReference type="ChEBI" id="CHEBI:57464"/>
        <dbReference type="ChEBI" id="CHEBI:57540"/>
        <dbReference type="ChEBI" id="CHEBI:57945"/>
        <dbReference type="ChEBI" id="CHEBI:58053"/>
        <dbReference type="EC" id="1.1.1.205"/>
    </reaction>
</comment>
<dbReference type="EC" id="1.1.1.205" evidence="13 20"/>
<accession>A0A4Y8LTA7</accession>
<evidence type="ECO:0000256" key="11">
    <source>
        <dbReference type="ARBA" id="ARBA00023122"/>
    </source>
</evidence>
<feature type="binding site" evidence="13 15">
    <location>
        <position position="414"/>
    </location>
    <ligand>
        <name>IMP</name>
        <dbReference type="ChEBI" id="CHEBI:58053"/>
    </ligand>
</feature>
<feature type="binding site" evidence="13">
    <location>
        <position position="249"/>
    </location>
    <ligand>
        <name>NAD(+)</name>
        <dbReference type="ChEBI" id="CHEBI:57540"/>
    </ligand>
</feature>
<dbReference type="PROSITE" id="PS51371">
    <property type="entry name" value="CBS"/>
    <property type="match status" value="2"/>
</dbReference>
<dbReference type="PROSITE" id="PS00487">
    <property type="entry name" value="IMP_DH_GMP_RED"/>
    <property type="match status" value="1"/>
</dbReference>
<keyword evidence="11 18" id="KW-0129">CBS domain</keyword>
<dbReference type="SUPFAM" id="SSF54631">
    <property type="entry name" value="CBS-domain pair"/>
    <property type="match status" value="1"/>
</dbReference>
<dbReference type="PANTHER" id="PTHR11911">
    <property type="entry name" value="INOSINE-5-MONOPHOSPHATE DEHYDROGENASE RELATED"/>
    <property type="match status" value="1"/>
</dbReference>
<dbReference type="SMART" id="SM01240">
    <property type="entry name" value="IMPDH"/>
    <property type="match status" value="1"/>
</dbReference>
<evidence type="ECO:0000256" key="5">
    <source>
        <dbReference type="ARBA" id="ARBA00022737"/>
    </source>
</evidence>
<evidence type="ECO:0000256" key="16">
    <source>
        <dbReference type="PIRSR" id="PIRSR000130-3"/>
    </source>
</evidence>
<evidence type="ECO:0000256" key="12">
    <source>
        <dbReference type="ARBA" id="ARBA00048028"/>
    </source>
</evidence>
<organism evidence="22 23">
    <name type="scientific">Cohnella luojiensis</name>
    <dbReference type="NCBI Taxonomy" id="652876"/>
    <lineage>
        <taxon>Bacteria</taxon>
        <taxon>Bacillati</taxon>
        <taxon>Bacillota</taxon>
        <taxon>Bacilli</taxon>
        <taxon>Bacillales</taxon>
        <taxon>Paenibacillaceae</taxon>
        <taxon>Cohnella</taxon>
    </lineage>
</organism>
<feature type="binding site" evidence="13 15">
    <location>
        <position position="304"/>
    </location>
    <ligand>
        <name>IMP</name>
        <dbReference type="ChEBI" id="CHEBI:58053"/>
    </ligand>
</feature>
<evidence type="ECO:0000256" key="6">
    <source>
        <dbReference type="ARBA" id="ARBA00022749"/>
    </source>
</evidence>
<evidence type="ECO:0000256" key="13">
    <source>
        <dbReference type="HAMAP-Rule" id="MF_01964"/>
    </source>
</evidence>
<evidence type="ECO:0000256" key="14">
    <source>
        <dbReference type="PIRSR" id="PIRSR000130-1"/>
    </source>
</evidence>
<dbReference type="Proteomes" id="UP000297900">
    <property type="component" value="Unassembled WGS sequence"/>
</dbReference>
<evidence type="ECO:0000256" key="4">
    <source>
        <dbReference type="ARBA" id="ARBA00022723"/>
    </source>
</evidence>
<comment type="activity regulation">
    <text evidence="13">Mycophenolic acid (MPA) is a non-competitive inhibitor that prevents formation of the closed enzyme conformation by binding to the same site as the amobile flap. In contrast, mizoribine monophosphate (MZP) is a competitive inhibitor that induces the closed conformation. MPA is a potent inhibitor of mammalian IMPDHs but a poor inhibitor of the bacterial enzymes. MZP is a more potent inhibitor of bacterial IMPDH.</text>
</comment>
<feature type="binding site" description="in other chain" evidence="13 17">
    <location>
        <position position="303"/>
    </location>
    <ligand>
        <name>K(+)</name>
        <dbReference type="ChEBI" id="CHEBI:29103"/>
        <note>ligand shared between two tetrameric partners</note>
    </ligand>
</feature>
<name>A0A4Y8LTA7_9BACL</name>
<dbReference type="PIRSF" id="PIRSF000130">
    <property type="entry name" value="IMPDH"/>
    <property type="match status" value="1"/>
</dbReference>
<keyword evidence="8 13" id="KW-0630">Potassium</keyword>
<dbReference type="SUPFAM" id="SSF51412">
    <property type="entry name" value="Inosine monophosphate dehydrogenase (IMPDH)"/>
    <property type="match status" value="1"/>
</dbReference>
<dbReference type="InterPro" id="IPR013785">
    <property type="entry name" value="Aldolase_TIM"/>
</dbReference>
<dbReference type="GO" id="GO:0003938">
    <property type="term" value="F:IMP dehydrogenase activity"/>
    <property type="evidence" value="ECO:0007669"/>
    <property type="project" value="UniProtKB-UniRule"/>
</dbReference>
<evidence type="ECO:0000313" key="23">
    <source>
        <dbReference type="Proteomes" id="UP000297900"/>
    </source>
</evidence>
<dbReference type="GO" id="GO:0006183">
    <property type="term" value="P:GTP biosynthetic process"/>
    <property type="evidence" value="ECO:0007669"/>
    <property type="project" value="TreeGrafter"/>
</dbReference>
<comment type="caution">
    <text evidence="22">The sequence shown here is derived from an EMBL/GenBank/DDBJ whole genome shotgun (WGS) entry which is preliminary data.</text>
</comment>
<comment type="similarity">
    <text evidence="2 13 19">Belongs to the IMPDH/GMPR family.</text>
</comment>
<dbReference type="GO" id="GO:0006177">
    <property type="term" value="P:GMP biosynthetic process"/>
    <property type="evidence" value="ECO:0007669"/>
    <property type="project" value="UniProtKB-UniRule"/>
</dbReference>
<feature type="binding site" description="in other chain" evidence="13 17">
    <location>
        <position position="306"/>
    </location>
    <ligand>
        <name>K(+)</name>
        <dbReference type="ChEBI" id="CHEBI:29103"/>
        <note>ligand shared between two tetrameric partners</note>
    </ligand>
</feature>
<dbReference type="InterPro" id="IPR000644">
    <property type="entry name" value="CBS_dom"/>
</dbReference>
<feature type="binding site" evidence="13 15">
    <location>
        <begin position="362"/>
        <end position="363"/>
    </location>
    <ligand>
        <name>IMP</name>
        <dbReference type="ChEBI" id="CHEBI:58053"/>
    </ligand>
</feature>
<dbReference type="InterPro" id="IPR015875">
    <property type="entry name" value="IMP_DH/GMP_Rdtase_CS"/>
</dbReference>
<evidence type="ECO:0000256" key="17">
    <source>
        <dbReference type="PIRSR" id="PIRSR000130-4"/>
    </source>
</evidence>
<dbReference type="CDD" id="cd00381">
    <property type="entry name" value="IMPDH"/>
    <property type="match status" value="1"/>
</dbReference>
<feature type="binding site" evidence="13 15">
    <location>
        <begin position="386"/>
        <end position="390"/>
    </location>
    <ligand>
        <name>IMP</name>
        <dbReference type="ChEBI" id="CHEBI:58053"/>
    </ligand>
</feature>
<dbReference type="Pfam" id="PF00478">
    <property type="entry name" value="IMPDH"/>
    <property type="match status" value="1"/>
</dbReference>
<evidence type="ECO:0000256" key="15">
    <source>
        <dbReference type="PIRSR" id="PIRSR000130-2"/>
    </source>
</evidence>
<evidence type="ECO:0000256" key="10">
    <source>
        <dbReference type="ARBA" id="ARBA00023027"/>
    </source>
</evidence>
<feature type="binding site" evidence="13">
    <location>
        <position position="468"/>
    </location>
    <ligand>
        <name>K(+)</name>
        <dbReference type="ChEBI" id="CHEBI:29103"/>
        <note>ligand shared between two tetrameric partners</note>
    </ligand>
</feature>
<comment type="pathway">
    <text evidence="13 20">Purine metabolism; XMP biosynthesis via de novo pathway; XMP from IMP: step 1/1.</text>
</comment>
<evidence type="ECO:0000256" key="1">
    <source>
        <dbReference type="ARBA" id="ARBA00001958"/>
    </source>
</evidence>
<dbReference type="FunFam" id="3.20.20.70:FF:000003">
    <property type="entry name" value="GMP reductase"/>
    <property type="match status" value="1"/>
</dbReference>
<dbReference type="InterPro" id="IPR001093">
    <property type="entry name" value="IMP_DH_GMPRt"/>
</dbReference>
<dbReference type="NCBIfam" id="TIGR01302">
    <property type="entry name" value="IMP_dehydrog"/>
    <property type="match status" value="1"/>
</dbReference>
<evidence type="ECO:0000256" key="18">
    <source>
        <dbReference type="PROSITE-ProRule" id="PRU00703"/>
    </source>
</evidence>
<sequence>MWQTKFAKEGLTFDDVLLVPSKSSTLPRDVEVSTMLSPSVKLNIPLISAGMDTVTEAALAIAIAREGGLGVIHKNMSIAQQAEEVDRVKRSESGVITNPFSLTPEHHVYDAEELMGKYRISGVPIVNGECKLVGILTNRDLRFVHDYSIKIKDVMTHENLVTAPVGTTLQQAEGILQRHKIEKLPLVDETNTLKGLITIKDIEKAIQFPNAAKDSHGRLLVGAAVGVSKDTFERAEALVQASIDVLVVDSAHGHHIDIVSMVRKLRDKYPELTIIAGNVATGEGTRDLIEAGASVVKVGIGPGSICTTRIVAGIGVPQVTAIYDCATVAREYNIPIIADGGIKYSGEVTKAIAAGASVVMIGSLFAGTEESPGESEIYQGRRYKSYRGMGSIGAMKEGSKDRYFQENESKLVPEGIEGRVAYKGPLKDTIHQLMGGLRSGMGYCGTSTIEELKNDTQFVRITGAGLRESHPHDVQITKEAPNYSM</sequence>
<keyword evidence="5" id="KW-0677">Repeat</keyword>
<comment type="subunit">
    <text evidence="3 13">Homotetramer.</text>
</comment>
<evidence type="ECO:0000256" key="20">
    <source>
        <dbReference type="RuleBase" id="RU003928"/>
    </source>
</evidence>
<evidence type="ECO:0000256" key="19">
    <source>
        <dbReference type="RuleBase" id="RU003927"/>
    </source>
</evidence>
<dbReference type="InterPro" id="IPR005990">
    <property type="entry name" value="IMP_DH"/>
</dbReference>
<feature type="domain" description="CBS" evidence="21">
    <location>
        <begin position="155"/>
        <end position="215"/>
    </location>
</feature>
<dbReference type="Pfam" id="PF00571">
    <property type="entry name" value="CBS"/>
    <property type="match status" value="2"/>
</dbReference>
<protein>
    <recommendedName>
        <fullName evidence="13 20">Inosine-5'-monophosphate dehydrogenase</fullName>
        <shortName evidence="13">IMP dehydrogenase</shortName>
        <shortName evidence="13">IMPD</shortName>
        <shortName evidence="13">IMPDH</shortName>
        <ecNumber evidence="13 20">1.1.1.205</ecNumber>
    </recommendedName>
</protein>
<keyword evidence="9 13" id="KW-0560">Oxidoreductase</keyword>
<feature type="binding site" evidence="13 15">
    <location>
        <begin position="339"/>
        <end position="341"/>
    </location>
    <ligand>
        <name>IMP</name>
        <dbReference type="ChEBI" id="CHEBI:58053"/>
    </ligand>
</feature>
<comment type="caution">
    <text evidence="13">Lacks conserved residue(s) required for the propagation of feature annotation.</text>
</comment>
<proteinExistence type="inferred from homology"/>
<evidence type="ECO:0000256" key="3">
    <source>
        <dbReference type="ARBA" id="ARBA00011881"/>
    </source>
</evidence>
<feature type="active site" description="Proton acceptor" evidence="13 14">
    <location>
        <position position="402"/>
    </location>
</feature>
<dbReference type="Gene3D" id="3.20.20.70">
    <property type="entry name" value="Aldolase class I"/>
    <property type="match status" value="1"/>
</dbReference>
<dbReference type="GO" id="GO:0000166">
    <property type="term" value="F:nucleotide binding"/>
    <property type="evidence" value="ECO:0007669"/>
    <property type="project" value="UniProtKB-UniRule"/>
</dbReference>
<keyword evidence="23" id="KW-1185">Reference proteome</keyword>
<dbReference type="SMART" id="SM00116">
    <property type="entry name" value="CBS"/>
    <property type="match status" value="2"/>
</dbReference>
<comment type="function">
    <text evidence="13">Catalyzes the conversion of inosine 5'-phosphate (IMP) to xanthosine 5'-phosphate (XMP), the first committed and rate-limiting step in the de novo synthesis of guanine nucleotides, and therefore plays an important role in the regulation of cell growth.</text>
</comment>
<keyword evidence="6 13" id="KW-0332">GMP biosynthesis</keyword>
<reference evidence="22 23" key="1">
    <citation type="submission" date="2019-03" db="EMBL/GenBank/DDBJ databases">
        <title>Cohnella endophytica sp. nov., a novel endophytic bacterium isolated from bark of Sonneratia apetala.</title>
        <authorList>
            <person name="Tuo L."/>
        </authorList>
    </citation>
    <scope>NUCLEOTIDE SEQUENCE [LARGE SCALE GENOMIC DNA]</scope>
    <source>
        <strain evidence="22 23">CCTCC AB 208254</strain>
    </source>
</reference>